<keyword evidence="5 6" id="KW-0472">Membrane</keyword>
<dbReference type="OrthoDB" id="440424at2759"/>
<keyword evidence="4 6" id="KW-1133">Transmembrane helix</keyword>
<feature type="transmembrane region" description="Helical" evidence="6">
    <location>
        <begin position="128"/>
        <end position="151"/>
    </location>
</feature>
<dbReference type="PANTHER" id="PTHR16932">
    <property type="entry name" value="INTERFERON ALPHA-INDUCIBLE PROTEIN 27"/>
    <property type="match status" value="1"/>
</dbReference>
<evidence type="ECO:0000256" key="6">
    <source>
        <dbReference type="SAM" id="Phobius"/>
    </source>
</evidence>
<evidence type="ECO:0000313" key="8">
    <source>
        <dbReference type="Proteomes" id="UP000193144"/>
    </source>
</evidence>
<dbReference type="GO" id="GO:0016020">
    <property type="term" value="C:membrane"/>
    <property type="evidence" value="ECO:0007669"/>
    <property type="project" value="UniProtKB-SubCell"/>
</dbReference>
<accession>A0A1Y2A3E1</accession>
<comment type="caution">
    <text evidence="7">The sequence shown here is derived from an EMBL/GenBank/DDBJ whole genome shotgun (WGS) entry which is preliminary data.</text>
</comment>
<evidence type="ECO:0000256" key="5">
    <source>
        <dbReference type="ARBA" id="ARBA00023136"/>
    </source>
</evidence>
<name>A0A1Y2A3E1_9PLEO</name>
<gene>
    <name evidence="7" type="ORF">BCR34DRAFT_475514</name>
</gene>
<reference evidence="7 8" key="1">
    <citation type="submission" date="2016-07" db="EMBL/GenBank/DDBJ databases">
        <title>Pervasive Adenine N6-methylation of Active Genes in Fungi.</title>
        <authorList>
            <consortium name="DOE Joint Genome Institute"/>
            <person name="Mondo S.J."/>
            <person name="Dannebaum R.O."/>
            <person name="Kuo R.C."/>
            <person name="Labutti K."/>
            <person name="Haridas S."/>
            <person name="Kuo A."/>
            <person name="Salamov A."/>
            <person name="Ahrendt S.R."/>
            <person name="Lipzen A."/>
            <person name="Sullivan W."/>
            <person name="Andreopoulos W.B."/>
            <person name="Clum A."/>
            <person name="Lindquist E."/>
            <person name="Daum C."/>
            <person name="Ramamoorthy G.K."/>
            <person name="Gryganskyi A."/>
            <person name="Culley D."/>
            <person name="Magnuson J.K."/>
            <person name="James T.Y."/>
            <person name="O'Malley M.A."/>
            <person name="Stajich J.E."/>
            <person name="Spatafora J.W."/>
            <person name="Visel A."/>
            <person name="Grigoriev I.V."/>
        </authorList>
    </citation>
    <scope>NUCLEOTIDE SEQUENCE [LARGE SCALE GENOMIC DNA]</scope>
    <source>
        <strain evidence="7 8">CBS 115471</strain>
    </source>
</reference>
<dbReference type="Pfam" id="PF06140">
    <property type="entry name" value="Ifi-6-16"/>
    <property type="match status" value="1"/>
</dbReference>
<evidence type="ECO:0000313" key="7">
    <source>
        <dbReference type="EMBL" id="ORY17016.1"/>
    </source>
</evidence>
<dbReference type="PANTHER" id="PTHR16932:SF18">
    <property type="entry name" value="INTERFERON, ALPHA-INDUCIBLE PROTEIN 27-LIKE 2"/>
    <property type="match status" value="1"/>
</dbReference>
<dbReference type="Gene3D" id="6.10.110.10">
    <property type="match status" value="1"/>
</dbReference>
<dbReference type="InterPro" id="IPR038213">
    <property type="entry name" value="IFI6/IFI27-like_sf"/>
</dbReference>
<comment type="subcellular location">
    <subcellularLocation>
        <location evidence="1">Membrane</location>
        <topology evidence="1">Multi-pass membrane protein</topology>
    </subcellularLocation>
</comment>
<keyword evidence="8" id="KW-1185">Reference proteome</keyword>
<evidence type="ECO:0000256" key="1">
    <source>
        <dbReference type="ARBA" id="ARBA00004141"/>
    </source>
</evidence>
<protein>
    <submittedName>
        <fullName evidence="7">Uncharacterized protein</fullName>
    </submittedName>
</protein>
<evidence type="ECO:0000256" key="2">
    <source>
        <dbReference type="ARBA" id="ARBA00007262"/>
    </source>
</evidence>
<keyword evidence="3 6" id="KW-0812">Transmembrane</keyword>
<sequence length="195" mass="21283">MSFLSKLTGCLCIAPPHSRSRSPSEKLALITNSPYTDHPTASEVAEKIIHKLYTTPTNNAALRADLKSTMHTYGWYDNLATAILCALESALKVGKDMGPAMKEAYDKAVAMVNKVEEWAHANPEMAGVMLTLIALGVLAVLMPWVMAYLGFAEEGIVEASWAARWQSTFQGFVPKGSLFSYLQSLGTKIGRKWVG</sequence>
<evidence type="ECO:0000256" key="3">
    <source>
        <dbReference type="ARBA" id="ARBA00022692"/>
    </source>
</evidence>
<dbReference type="AlphaFoldDB" id="A0A1Y2A3E1"/>
<proteinExistence type="inferred from homology"/>
<dbReference type="Proteomes" id="UP000193144">
    <property type="component" value="Unassembled WGS sequence"/>
</dbReference>
<organism evidence="7 8">
    <name type="scientific">Clohesyomyces aquaticus</name>
    <dbReference type="NCBI Taxonomy" id="1231657"/>
    <lineage>
        <taxon>Eukaryota</taxon>
        <taxon>Fungi</taxon>
        <taxon>Dikarya</taxon>
        <taxon>Ascomycota</taxon>
        <taxon>Pezizomycotina</taxon>
        <taxon>Dothideomycetes</taxon>
        <taxon>Pleosporomycetidae</taxon>
        <taxon>Pleosporales</taxon>
        <taxon>Lindgomycetaceae</taxon>
        <taxon>Clohesyomyces</taxon>
    </lineage>
</organism>
<dbReference type="InterPro" id="IPR009311">
    <property type="entry name" value="IFI6/IFI27-like"/>
</dbReference>
<dbReference type="EMBL" id="MCFA01000015">
    <property type="protein sequence ID" value="ORY17016.1"/>
    <property type="molecule type" value="Genomic_DNA"/>
</dbReference>
<comment type="similarity">
    <text evidence="2">Belongs to the IFI6/IFI27 family.</text>
</comment>
<evidence type="ECO:0000256" key="4">
    <source>
        <dbReference type="ARBA" id="ARBA00022989"/>
    </source>
</evidence>